<keyword evidence="11" id="KW-0472">Membrane</keyword>
<evidence type="ECO:0000256" key="10">
    <source>
        <dbReference type="SAM" id="MobiDB-lite"/>
    </source>
</evidence>
<dbReference type="RefSeq" id="WP_106455053.1">
    <property type="nucleotide sequence ID" value="NZ_PXOH01000001.1"/>
</dbReference>
<feature type="domain" description="AAA" evidence="12">
    <location>
        <begin position="606"/>
        <end position="732"/>
    </location>
</feature>
<evidence type="ECO:0000256" key="9">
    <source>
        <dbReference type="SAM" id="Coils"/>
    </source>
</evidence>
<keyword evidence="5" id="KW-0418">Kinase</keyword>
<proteinExistence type="inferred from homology"/>
<dbReference type="Pfam" id="PF13614">
    <property type="entry name" value="AAA_31"/>
    <property type="match status" value="1"/>
</dbReference>
<evidence type="ECO:0000256" key="1">
    <source>
        <dbReference type="ARBA" id="ARBA00007316"/>
    </source>
</evidence>
<dbReference type="EMBL" id="PXOH01000001">
    <property type="protein sequence ID" value="PSF39431.1"/>
    <property type="molecule type" value="Genomic_DNA"/>
</dbReference>
<evidence type="ECO:0000256" key="4">
    <source>
        <dbReference type="ARBA" id="ARBA00022741"/>
    </source>
</evidence>
<keyword evidence="11" id="KW-1133">Transmembrane helix</keyword>
<dbReference type="InterPro" id="IPR005702">
    <property type="entry name" value="Wzc-like_C"/>
</dbReference>
<evidence type="ECO:0000259" key="12">
    <source>
        <dbReference type="Pfam" id="PF13614"/>
    </source>
</evidence>
<comment type="catalytic activity">
    <reaction evidence="8">
        <text>L-tyrosyl-[protein] + ATP = O-phospho-L-tyrosyl-[protein] + ADP + H(+)</text>
        <dbReference type="Rhea" id="RHEA:10596"/>
        <dbReference type="Rhea" id="RHEA-COMP:10136"/>
        <dbReference type="Rhea" id="RHEA-COMP:20101"/>
        <dbReference type="ChEBI" id="CHEBI:15378"/>
        <dbReference type="ChEBI" id="CHEBI:30616"/>
        <dbReference type="ChEBI" id="CHEBI:46858"/>
        <dbReference type="ChEBI" id="CHEBI:61978"/>
        <dbReference type="ChEBI" id="CHEBI:456216"/>
        <dbReference type="EC" id="2.7.10.2"/>
    </reaction>
</comment>
<comment type="similarity">
    <text evidence="1">Belongs to the CpsD/CapB family.</text>
</comment>
<sequence length="785" mass="88600">MTEYAQETLTEEQETAGSSSNKELNPRPFFRTFKRKAWLIGTVTGLTSIAALMSSFFEPSRYVGNFYLLVEPITSAAKLTDPTTLTRTGGVPQNDLFALDYPTNLAFLSSPGMTYRIAKDVHEKEANRTIPAIWKDLRDHLKVERLGTTSATATKIFEVSYEGKNAEEVQAILETAAQTFLQYSAEDRETSLKAGVSFIDKQLPDLIQRLNQLQSEQEKIRQKYDLLDPVNKGQTTLEQIKDLETQKISIENELKAQKALYENLAKQLKLTPQEALVAASLSQDPIRESLAAELQKIDTQIAVESARFTRQSPIIQTLEEQKANLNQLLEKKTQQLLAQSPTRLARSVSSLDWQNPTRLKLIEQYVASANEIKVLEVRYQDLETIKIALEKQIRNYPEIIRNYQEVERKITLTTQLLDRLQTQRENLRVEAAQDLPWQLISKPQIPLDKDGKPISYPPERKKKIIAGVGGGLLLSGLFAILLEKRRNQFYCDEDIRDYLGVPLVGSIPWDDMTETDASALIPSSNQTEEYSIEPQVFSSLTEALQAKEAPTILLKEPVQIQQKTNTFSTPSNDLSLWQQERSYSFLSAFDTLYAQLSLDNNNNVLRSIAMTSVEAGDGQSTVAMYLANAAAATGSRVLLVDANWHNSQLHHYFNLSNNKGLNHILNYSLNSAEVIQSVQDNPNLFVLTSGLTESKKRLWSPKMKELMGQLEQEYDLVIYDLPHFFDSTDIRFISTQTNGLLLVVGVFQTSQSLVKKAMNEINRLKLPFLGVVANHLKEQSLTTLL</sequence>
<feature type="transmembrane region" description="Helical" evidence="11">
    <location>
        <begin position="37"/>
        <end position="57"/>
    </location>
</feature>
<feature type="coiled-coil region" evidence="9">
    <location>
        <begin position="372"/>
        <end position="430"/>
    </location>
</feature>
<dbReference type="Gene3D" id="3.40.50.300">
    <property type="entry name" value="P-loop containing nucleotide triphosphate hydrolases"/>
    <property type="match status" value="1"/>
</dbReference>
<keyword evidence="4" id="KW-0547">Nucleotide-binding</keyword>
<keyword evidence="14" id="KW-1185">Reference proteome</keyword>
<evidence type="ECO:0000256" key="8">
    <source>
        <dbReference type="ARBA" id="ARBA00051245"/>
    </source>
</evidence>
<evidence type="ECO:0000256" key="7">
    <source>
        <dbReference type="ARBA" id="ARBA00023137"/>
    </source>
</evidence>
<evidence type="ECO:0000256" key="5">
    <source>
        <dbReference type="ARBA" id="ARBA00022777"/>
    </source>
</evidence>
<keyword evidence="11" id="KW-0812">Transmembrane</keyword>
<name>A0A2T1M3L1_9CHRO</name>
<dbReference type="InterPro" id="IPR050445">
    <property type="entry name" value="Bact_polysacc_biosynth/exp"/>
</dbReference>
<dbReference type="OrthoDB" id="580971at2"/>
<reference evidence="13 14" key="2">
    <citation type="submission" date="2018-03" db="EMBL/GenBank/DDBJ databases">
        <authorList>
            <person name="Keele B.F."/>
        </authorList>
    </citation>
    <scope>NUCLEOTIDE SEQUENCE [LARGE SCALE GENOMIC DNA]</scope>
    <source>
        <strain evidence="13 14">CCALA 016</strain>
    </source>
</reference>
<dbReference type="CDD" id="cd05387">
    <property type="entry name" value="BY-kinase"/>
    <property type="match status" value="1"/>
</dbReference>
<dbReference type="GO" id="GO:0005886">
    <property type="term" value="C:plasma membrane"/>
    <property type="evidence" value="ECO:0007669"/>
    <property type="project" value="TreeGrafter"/>
</dbReference>
<keyword evidence="6" id="KW-0067">ATP-binding</keyword>
<evidence type="ECO:0000256" key="11">
    <source>
        <dbReference type="SAM" id="Phobius"/>
    </source>
</evidence>
<keyword evidence="3" id="KW-0808">Transferase</keyword>
<keyword evidence="7" id="KW-0829">Tyrosine-protein kinase</keyword>
<protein>
    <recommendedName>
        <fullName evidence="2">non-specific protein-tyrosine kinase</fullName>
        <ecNumber evidence="2">2.7.10.2</ecNumber>
    </recommendedName>
</protein>
<feature type="coiled-coil region" evidence="9">
    <location>
        <begin position="203"/>
        <end position="271"/>
    </location>
</feature>
<dbReference type="InterPro" id="IPR027417">
    <property type="entry name" value="P-loop_NTPase"/>
</dbReference>
<keyword evidence="9" id="KW-0175">Coiled coil</keyword>
<dbReference type="AlphaFoldDB" id="A0A2T1M3L1"/>
<dbReference type="PANTHER" id="PTHR32309:SF13">
    <property type="entry name" value="FERRIC ENTEROBACTIN TRANSPORT PROTEIN FEPE"/>
    <property type="match status" value="1"/>
</dbReference>
<gene>
    <name evidence="13" type="ORF">C7H19_01185</name>
</gene>
<evidence type="ECO:0000256" key="2">
    <source>
        <dbReference type="ARBA" id="ARBA00011903"/>
    </source>
</evidence>
<comment type="caution">
    <text evidence="13">The sequence shown here is derived from an EMBL/GenBank/DDBJ whole genome shotgun (WGS) entry which is preliminary data.</text>
</comment>
<dbReference type="EC" id="2.7.10.2" evidence="2"/>
<organism evidence="13 14">
    <name type="scientific">Aphanothece hegewaldii CCALA 016</name>
    <dbReference type="NCBI Taxonomy" id="2107694"/>
    <lineage>
        <taxon>Bacteria</taxon>
        <taxon>Bacillati</taxon>
        <taxon>Cyanobacteriota</taxon>
        <taxon>Cyanophyceae</taxon>
        <taxon>Oscillatoriophycideae</taxon>
        <taxon>Chroococcales</taxon>
        <taxon>Aphanothecaceae</taxon>
        <taxon>Aphanothece</taxon>
    </lineage>
</organism>
<dbReference type="GO" id="GO:0004713">
    <property type="term" value="F:protein tyrosine kinase activity"/>
    <property type="evidence" value="ECO:0007669"/>
    <property type="project" value="TreeGrafter"/>
</dbReference>
<feature type="region of interest" description="Disordered" evidence="10">
    <location>
        <begin position="1"/>
        <end position="23"/>
    </location>
</feature>
<accession>A0A2T1M3L1</accession>
<dbReference type="Proteomes" id="UP000239001">
    <property type="component" value="Unassembled WGS sequence"/>
</dbReference>
<evidence type="ECO:0000256" key="6">
    <source>
        <dbReference type="ARBA" id="ARBA00022840"/>
    </source>
</evidence>
<dbReference type="InterPro" id="IPR025669">
    <property type="entry name" value="AAA_dom"/>
</dbReference>
<evidence type="ECO:0000313" key="14">
    <source>
        <dbReference type="Proteomes" id="UP000239001"/>
    </source>
</evidence>
<reference evidence="13 14" key="1">
    <citation type="submission" date="2018-03" db="EMBL/GenBank/DDBJ databases">
        <title>The ancient ancestry and fast evolution of plastids.</title>
        <authorList>
            <person name="Moore K.R."/>
            <person name="Magnabosco C."/>
            <person name="Momper L."/>
            <person name="Gold D.A."/>
            <person name="Bosak T."/>
            <person name="Fournier G.P."/>
        </authorList>
    </citation>
    <scope>NUCLEOTIDE SEQUENCE [LARGE SCALE GENOMIC DNA]</scope>
    <source>
        <strain evidence="13 14">CCALA 016</strain>
    </source>
</reference>
<evidence type="ECO:0000256" key="3">
    <source>
        <dbReference type="ARBA" id="ARBA00022679"/>
    </source>
</evidence>
<dbReference type="PANTHER" id="PTHR32309">
    <property type="entry name" value="TYROSINE-PROTEIN KINASE"/>
    <property type="match status" value="1"/>
</dbReference>
<dbReference type="SUPFAM" id="SSF52540">
    <property type="entry name" value="P-loop containing nucleoside triphosphate hydrolases"/>
    <property type="match status" value="1"/>
</dbReference>
<evidence type="ECO:0000313" key="13">
    <source>
        <dbReference type="EMBL" id="PSF39431.1"/>
    </source>
</evidence>